<feature type="chain" id="PRO_5040224894" description="Transcription regulator Rua1 C-terminal domain-containing protein" evidence="2">
    <location>
        <begin position="21"/>
        <end position="654"/>
    </location>
</feature>
<feature type="region of interest" description="Disordered" evidence="1">
    <location>
        <begin position="31"/>
        <end position="68"/>
    </location>
</feature>
<evidence type="ECO:0000259" key="3">
    <source>
        <dbReference type="Pfam" id="PF14616"/>
    </source>
</evidence>
<dbReference type="PANTHER" id="PTHR28125:SF2">
    <property type="entry name" value="MEIOTIC EXPRESSION UP-REGULATED PROTEIN 26"/>
    <property type="match status" value="1"/>
</dbReference>
<name>A0A9P5TSD8_GYMJU</name>
<feature type="region of interest" description="Disordered" evidence="1">
    <location>
        <begin position="221"/>
        <end position="243"/>
    </location>
</feature>
<dbReference type="OrthoDB" id="5595379at2759"/>
<dbReference type="InterPro" id="IPR028012">
    <property type="entry name" value="Rua1_C"/>
</dbReference>
<evidence type="ECO:0000313" key="4">
    <source>
        <dbReference type="EMBL" id="KAF8907615.1"/>
    </source>
</evidence>
<dbReference type="Pfam" id="PF14616">
    <property type="entry name" value="Rua1_C"/>
    <property type="match status" value="1"/>
</dbReference>
<sequence>MSSTDAALSWLLSLDAACTSSPIPTSASPDFTDWIRISPTTNSPTTEPTSLPSSQISSPPFKDVSFSSRTNPSQLEDFGLNYFYDLPNFFGTANNKTGLDDTANPDVYVSTEDDPPSSFPPGIFNRHNRMVSLESTSATLINTPSPRSLSFFSPSGTAVQDPENRLPQSSTTLLASPATKFIQDLQRTSFGNYYPDFPSPFRLAPSLSDISPVIRSDKLKQQGAPADNFGFDTKPKRKKKRRHNKFFHQPTSLVDRLPPACDRPFTPEVSVQLLLETAPHRPDTALESLGVTGSTPLALLSPCHIVSTQSPHHVQHSPLTSIHDDSHEQTEVLDVAEPPSQSPVHTLTPLDALSPLSPLTDLSSSPGTIPSPLPPLKITLKIKRKVEDLSTPPRPAKISRKRTIIESPLSSSSTEITSSPDRNLDQNDRKVPAVRTLPANIEVSSNFPLFYRRFPASSYYKPGHLNVSDPGGIYNHPRSPLDLYTPRFVRGKGAEKVGMCPICVEPLNRGGEDKRVWLAMKFSAFKYYHMQYAHGISASTGRPFSPPVSFRAVDRQNAGKKEKHRIQQGKCHKCDKWVAVEGIKDVDSKVKELHWSAFFAALWVLVSQLISTHPLRWKHAAACHHGYNLAGESNFYEEDSVLLTVLSLGQTGTA</sequence>
<comment type="caution">
    <text evidence="4">The sequence shown here is derived from an EMBL/GenBank/DDBJ whole genome shotgun (WGS) entry which is preliminary data.</text>
</comment>
<evidence type="ECO:0000313" key="5">
    <source>
        <dbReference type="Proteomes" id="UP000724874"/>
    </source>
</evidence>
<reference evidence="4" key="1">
    <citation type="submission" date="2020-11" db="EMBL/GenBank/DDBJ databases">
        <authorList>
            <consortium name="DOE Joint Genome Institute"/>
            <person name="Ahrendt S."/>
            <person name="Riley R."/>
            <person name="Andreopoulos W."/>
            <person name="LaButti K."/>
            <person name="Pangilinan J."/>
            <person name="Ruiz-duenas F.J."/>
            <person name="Barrasa J.M."/>
            <person name="Sanchez-Garcia M."/>
            <person name="Camarero S."/>
            <person name="Miyauchi S."/>
            <person name="Serrano A."/>
            <person name="Linde D."/>
            <person name="Babiker R."/>
            <person name="Drula E."/>
            <person name="Ayuso-Fernandez I."/>
            <person name="Pacheco R."/>
            <person name="Padilla G."/>
            <person name="Ferreira P."/>
            <person name="Barriuso J."/>
            <person name="Kellner H."/>
            <person name="Castanera R."/>
            <person name="Alfaro M."/>
            <person name="Ramirez L."/>
            <person name="Pisabarro A.G."/>
            <person name="Kuo A."/>
            <person name="Tritt A."/>
            <person name="Lipzen A."/>
            <person name="He G."/>
            <person name="Yan M."/>
            <person name="Ng V."/>
            <person name="Cullen D."/>
            <person name="Martin F."/>
            <person name="Rosso M.-N."/>
            <person name="Henrissat B."/>
            <person name="Hibbett D."/>
            <person name="Martinez A.T."/>
            <person name="Grigoriev I.V."/>
        </authorList>
    </citation>
    <scope>NUCLEOTIDE SEQUENCE</scope>
    <source>
        <strain evidence="4">AH 44721</strain>
    </source>
</reference>
<dbReference type="AlphaFoldDB" id="A0A9P5TSD8"/>
<protein>
    <recommendedName>
        <fullName evidence="3">Transcription regulator Rua1 C-terminal domain-containing protein</fullName>
    </recommendedName>
</protein>
<accession>A0A9P5TSD8</accession>
<feature type="domain" description="Transcription regulator Rua1 C-terminal" evidence="3">
    <location>
        <begin position="480"/>
        <end position="597"/>
    </location>
</feature>
<organism evidence="4 5">
    <name type="scientific">Gymnopilus junonius</name>
    <name type="common">Spectacular rustgill mushroom</name>
    <name type="synonym">Gymnopilus spectabilis subsp. junonius</name>
    <dbReference type="NCBI Taxonomy" id="109634"/>
    <lineage>
        <taxon>Eukaryota</taxon>
        <taxon>Fungi</taxon>
        <taxon>Dikarya</taxon>
        <taxon>Basidiomycota</taxon>
        <taxon>Agaricomycotina</taxon>
        <taxon>Agaricomycetes</taxon>
        <taxon>Agaricomycetidae</taxon>
        <taxon>Agaricales</taxon>
        <taxon>Agaricineae</taxon>
        <taxon>Hymenogastraceae</taxon>
        <taxon>Gymnopilus</taxon>
    </lineage>
</organism>
<evidence type="ECO:0000256" key="1">
    <source>
        <dbReference type="SAM" id="MobiDB-lite"/>
    </source>
</evidence>
<gene>
    <name evidence="4" type="ORF">CPB84DRAFT_1744530</name>
</gene>
<feature type="compositionally biased region" description="Low complexity" evidence="1">
    <location>
        <begin position="405"/>
        <end position="420"/>
    </location>
</feature>
<keyword evidence="2" id="KW-0732">Signal</keyword>
<evidence type="ECO:0000256" key="2">
    <source>
        <dbReference type="SAM" id="SignalP"/>
    </source>
</evidence>
<feature type="region of interest" description="Disordered" evidence="1">
    <location>
        <begin position="387"/>
        <end position="430"/>
    </location>
</feature>
<feature type="compositionally biased region" description="Low complexity" evidence="1">
    <location>
        <begin position="38"/>
        <end position="54"/>
    </location>
</feature>
<dbReference type="Proteomes" id="UP000724874">
    <property type="component" value="Unassembled WGS sequence"/>
</dbReference>
<feature type="signal peptide" evidence="2">
    <location>
        <begin position="1"/>
        <end position="20"/>
    </location>
</feature>
<feature type="region of interest" description="Disordered" evidence="1">
    <location>
        <begin position="314"/>
        <end position="352"/>
    </location>
</feature>
<proteinExistence type="predicted"/>
<dbReference type="EMBL" id="JADNYJ010000014">
    <property type="protein sequence ID" value="KAF8907615.1"/>
    <property type="molecule type" value="Genomic_DNA"/>
</dbReference>
<dbReference type="PANTHER" id="PTHR28125">
    <property type="entry name" value="MEIOTIC EXPRESSION UP-REGULATED PROTEIN 26"/>
    <property type="match status" value="1"/>
</dbReference>
<keyword evidence="5" id="KW-1185">Reference proteome</keyword>